<organism evidence="2 3">
    <name type="scientific">Plasmopara halstedii</name>
    <name type="common">Downy mildew of sunflower</name>
    <dbReference type="NCBI Taxonomy" id="4781"/>
    <lineage>
        <taxon>Eukaryota</taxon>
        <taxon>Sar</taxon>
        <taxon>Stramenopiles</taxon>
        <taxon>Oomycota</taxon>
        <taxon>Peronosporomycetes</taxon>
        <taxon>Peronosporales</taxon>
        <taxon>Peronosporaceae</taxon>
        <taxon>Plasmopara</taxon>
    </lineage>
</organism>
<proteinExistence type="predicted"/>
<feature type="region of interest" description="Disordered" evidence="1">
    <location>
        <begin position="147"/>
        <end position="178"/>
    </location>
</feature>
<feature type="compositionally biased region" description="Basic and acidic residues" evidence="1">
    <location>
        <begin position="165"/>
        <end position="178"/>
    </location>
</feature>
<keyword evidence="3" id="KW-1185">Reference proteome</keyword>
<evidence type="ECO:0000256" key="1">
    <source>
        <dbReference type="SAM" id="MobiDB-lite"/>
    </source>
</evidence>
<dbReference type="Proteomes" id="UP000054928">
    <property type="component" value="Unassembled WGS sequence"/>
</dbReference>
<dbReference type="RefSeq" id="XP_024582477.1">
    <property type="nucleotide sequence ID" value="XM_024716928.1"/>
</dbReference>
<dbReference type="EMBL" id="CCYD01002035">
    <property type="protein sequence ID" value="CEG46108.1"/>
    <property type="molecule type" value="Genomic_DNA"/>
</dbReference>
<name>A0A0P1AX16_PLAHL</name>
<sequence>MPKVPTPGRMLYPRQVPTDSLLAASEADLALSYLDALRTYALELTSNPAAPTEIYIMWTPALPLFYLPSADVRFTSASHDKATELSQVTYSAFGSTNQLAMRLPNVYCQLSYVMACHHATDPPTHNRNTTDLAEQTPKTLTGFLKNEKLISDEPPTHNGNTTDFAEQKHSRDPSKTKN</sequence>
<dbReference type="AlphaFoldDB" id="A0A0P1AX16"/>
<dbReference type="GeneID" id="36397585"/>
<evidence type="ECO:0000313" key="2">
    <source>
        <dbReference type="EMBL" id="CEG46108.1"/>
    </source>
</evidence>
<protein>
    <submittedName>
        <fullName evidence="2">Uncharacterized protein</fullName>
    </submittedName>
</protein>
<reference evidence="3" key="1">
    <citation type="submission" date="2014-09" db="EMBL/GenBank/DDBJ databases">
        <authorList>
            <person name="Sharma Rahul"/>
            <person name="Thines Marco"/>
        </authorList>
    </citation>
    <scope>NUCLEOTIDE SEQUENCE [LARGE SCALE GENOMIC DNA]</scope>
</reference>
<evidence type="ECO:0000313" key="3">
    <source>
        <dbReference type="Proteomes" id="UP000054928"/>
    </source>
</evidence>
<accession>A0A0P1AX16</accession>